<dbReference type="RefSeq" id="WP_123379396.1">
    <property type="nucleotide sequence ID" value="NZ_RJKN01000003.1"/>
</dbReference>
<evidence type="ECO:0000313" key="1">
    <source>
        <dbReference type="EMBL" id="ROP43679.1"/>
    </source>
</evidence>
<dbReference type="AlphaFoldDB" id="A0A3N1HMK2"/>
<dbReference type="PANTHER" id="PTHR36441">
    <property type="entry name" value="HYPOTHETICAL CYTOSOLIC PROTEIN"/>
    <property type="match status" value="1"/>
</dbReference>
<dbReference type="InParanoid" id="A0A3N1HMK2"/>
<evidence type="ECO:0000313" key="2">
    <source>
        <dbReference type="Proteomes" id="UP000276232"/>
    </source>
</evidence>
<dbReference type="SUPFAM" id="SSF103007">
    <property type="entry name" value="Hypothetical protein TT1725"/>
    <property type="match status" value="1"/>
</dbReference>
<reference evidence="1 2" key="1">
    <citation type="journal article" date="2015" name="Stand. Genomic Sci.">
        <title>Genomic Encyclopedia of Bacterial and Archaeal Type Strains, Phase III: the genomes of soil and plant-associated and newly described type strains.</title>
        <authorList>
            <person name="Whitman W.B."/>
            <person name="Woyke T."/>
            <person name="Klenk H.P."/>
            <person name="Zhou Y."/>
            <person name="Lilburn T.G."/>
            <person name="Beck B.J."/>
            <person name="De Vos P."/>
            <person name="Vandamme P."/>
            <person name="Eisen J.A."/>
            <person name="Garrity G."/>
            <person name="Hugenholtz P."/>
            <person name="Kyrpides N.C."/>
        </authorList>
    </citation>
    <scope>NUCLEOTIDE SEQUENCE [LARGE SCALE GENOMIC DNA]</scope>
    <source>
        <strain evidence="1 2">CECT 7306</strain>
    </source>
</reference>
<sequence>MFVGALVLDLLLPADVGSLKAKRAVVRPLVAALRRLEVSVAETGALDLHRRAEVSVGVVAADAARVGEVLDRAERVAADRPELQLLQARRLVRSDTDD</sequence>
<proteinExistence type="predicted"/>
<dbReference type="PANTHER" id="PTHR36441:SF1">
    <property type="entry name" value="DUF503 DOMAIN-CONTAINING PROTEIN"/>
    <property type="match status" value="1"/>
</dbReference>
<protein>
    <recommendedName>
        <fullName evidence="3">DUF503 domain-containing protein</fullName>
    </recommendedName>
</protein>
<dbReference type="EMBL" id="RJKN01000003">
    <property type="protein sequence ID" value="ROP43679.1"/>
    <property type="molecule type" value="Genomic_DNA"/>
</dbReference>
<keyword evidence="2" id="KW-1185">Reference proteome</keyword>
<dbReference type="Pfam" id="PF04456">
    <property type="entry name" value="DUF503"/>
    <property type="match status" value="1"/>
</dbReference>
<gene>
    <name evidence="1" type="ORF">EDC03_1273</name>
</gene>
<accession>A0A3N1HMK2</accession>
<dbReference type="InterPro" id="IPR036746">
    <property type="entry name" value="TT1725-like_sf"/>
</dbReference>
<dbReference type="Gene3D" id="3.30.70.1120">
    <property type="entry name" value="TT1725-like"/>
    <property type="match status" value="1"/>
</dbReference>
<dbReference type="InterPro" id="IPR007546">
    <property type="entry name" value="DUF503"/>
</dbReference>
<name>A0A3N1HMK2_9ACTN</name>
<dbReference type="FunCoup" id="A0A3N1HMK2">
    <property type="interactions" value="2"/>
</dbReference>
<comment type="caution">
    <text evidence="1">The sequence shown here is derived from an EMBL/GenBank/DDBJ whole genome shotgun (WGS) entry which is preliminary data.</text>
</comment>
<dbReference type="OrthoDB" id="9809023at2"/>
<organism evidence="1 2">
    <name type="scientific">Pseudokineococcus lusitanus</name>
    <dbReference type="NCBI Taxonomy" id="763993"/>
    <lineage>
        <taxon>Bacteria</taxon>
        <taxon>Bacillati</taxon>
        <taxon>Actinomycetota</taxon>
        <taxon>Actinomycetes</taxon>
        <taxon>Kineosporiales</taxon>
        <taxon>Kineosporiaceae</taxon>
        <taxon>Pseudokineococcus</taxon>
    </lineage>
</organism>
<evidence type="ECO:0008006" key="3">
    <source>
        <dbReference type="Google" id="ProtNLM"/>
    </source>
</evidence>
<dbReference type="Proteomes" id="UP000276232">
    <property type="component" value="Unassembled WGS sequence"/>
</dbReference>